<name>A0A314LED8_NICAT</name>
<feature type="compositionally biased region" description="Basic and acidic residues" evidence="1">
    <location>
        <begin position="317"/>
        <end position="330"/>
    </location>
</feature>
<dbReference type="InterPro" id="IPR040256">
    <property type="entry name" value="At4g02000-like"/>
</dbReference>
<gene>
    <name evidence="3" type="ORF">A4A49_25151</name>
</gene>
<feature type="compositionally biased region" description="Basic and acidic residues" evidence="1">
    <location>
        <begin position="255"/>
        <end position="266"/>
    </location>
</feature>
<feature type="compositionally biased region" description="Basic and acidic residues" evidence="1">
    <location>
        <begin position="426"/>
        <end position="441"/>
    </location>
</feature>
<reference evidence="3" key="1">
    <citation type="submission" date="2016-11" db="EMBL/GenBank/DDBJ databases">
        <title>The genome of Nicotiana attenuata.</title>
        <authorList>
            <person name="Xu S."/>
            <person name="Brockmoeller T."/>
            <person name="Gaquerel E."/>
            <person name="Navarro A."/>
            <person name="Kuhl H."/>
            <person name="Gase K."/>
            <person name="Ling Z."/>
            <person name="Zhou W."/>
            <person name="Kreitzer C."/>
            <person name="Stanke M."/>
            <person name="Tang H."/>
            <person name="Lyons E."/>
            <person name="Pandey P."/>
            <person name="Pandey S.P."/>
            <person name="Timmermann B."/>
            <person name="Baldwin I.T."/>
        </authorList>
    </citation>
    <scope>NUCLEOTIDE SEQUENCE [LARGE SCALE GENOMIC DNA]</scope>
    <source>
        <strain evidence="3">UT</strain>
    </source>
</reference>
<dbReference type="EMBL" id="MJEQ01000158">
    <property type="protein sequence ID" value="OIT38954.1"/>
    <property type="molecule type" value="Genomic_DNA"/>
</dbReference>
<dbReference type="AlphaFoldDB" id="A0A314LED8"/>
<dbReference type="Pfam" id="PF14111">
    <property type="entry name" value="DUF4283"/>
    <property type="match status" value="1"/>
</dbReference>
<feature type="compositionally biased region" description="Basic and acidic residues" evidence="1">
    <location>
        <begin position="391"/>
        <end position="402"/>
    </location>
</feature>
<evidence type="ECO:0000313" key="3">
    <source>
        <dbReference type="EMBL" id="OIT38954.1"/>
    </source>
</evidence>
<comment type="caution">
    <text evidence="3">The sequence shown here is derived from an EMBL/GenBank/DDBJ whole genome shotgun (WGS) entry which is preliminary data.</text>
</comment>
<organism evidence="3 4">
    <name type="scientific">Nicotiana attenuata</name>
    <name type="common">Coyote tobacco</name>
    <dbReference type="NCBI Taxonomy" id="49451"/>
    <lineage>
        <taxon>Eukaryota</taxon>
        <taxon>Viridiplantae</taxon>
        <taxon>Streptophyta</taxon>
        <taxon>Embryophyta</taxon>
        <taxon>Tracheophyta</taxon>
        <taxon>Spermatophyta</taxon>
        <taxon>Magnoliopsida</taxon>
        <taxon>eudicotyledons</taxon>
        <taxon>Gunneridae</taxon>
        <taxon>Pentapetalae</taxon>
        <taxon>asterids</taxon>
        <taxon>lamiids</taxon>
        <taxon>Solanales</taxon>
        <taxon>Solanaceae</taxon>
        <taxon>Nicotianoideae</taxon>
        <taxon>Nicotianeae</taxon>
        <taxon>Nicotiana</taxon>
    </lineage>
</organism>
<evidence type="ECO:0000259" key="2">
    <source>
        <dbReference type="Pfam" id="PF14111"/>
    </source>
</evidence>
<dbReference type="PANTHER" id="PTHR31286">
    <property type="entry name" value="GLYCINE-RICH CELL WALL STRUCTURAL PROTEIN 1.8-LIKE"/>
    <property type="match status" value="1"/>
</dbReference>
<dbReference type="Proteomes" id="UP000187609">
    <property type="component" value="Unassembled WGS sequence"/>
</dbReference>
<keyword evidence="4" id="KW-1185">Reference proteome</keyword>
<feature type="region of interest" description="Disordered" evidence="1">
    <location>
        <begin position="239"/>
        <end position="330"/>
    </location>
</feature>
<feature type="domain" description="DUF4283" evidence="2">
    <location>
        <begin position="82"/>
        <end position="166"/>
    </location>
</feature>
<dbReference type="Gramene" id="OIT38954">
    <property type="protein sequence ID" value="OIT38954"/>
    <property type="gene ID" value="A4A49_25151"/>
</dbReference>
<proteinExistence type="predicted"/>
<dbReference type="InterPro" id="IPR025558">
    <property type="entry name" value="DUF4283"/>
</dbReference>
<feature type="compositionally biased region" description="Acidic residues" evidence="1">
    <location>
        <begin position="292"/>
        <end position="302"/>
    </location>
</feature>
<feature type="compositionally biased region" description="Polar residues" evidence="1">
    <location>
        <begin position="269"/>
        <end position="285"/>
    </location>
</feature>
<protein>
    <recommendedName>
        <fullName evidence="2">DUF4283 domain-containing protein</fullName>
    </recommendedName>
</protein>
<accession>A0A314LED8</accession>
<sequence length="451" mass="50960">MGTPGGSLLVNPINNHALKIVGSNLDKENTPNIHYGKAVVEPAKHNAKGNRLGDPNVKARITTHNGMPAVIFKASDYYGVMAEECKYTIIGKFLRSRPNIERIRSVFAEKNLLKGDAKIGAYDFRTVFIDVTNDEDCKSVRYRRSMDVDGMVMWLQKWSSDFKSEEDSPKVPIWVLLPELPFHCHTWYYIRQILTPVEVPLSMDIATDYRTRPCMVKVRVEVDLTKPLIQSIWMGSEGEANPLKDSESNNFHKSTRGDTDGSKGIKDQPITQDQTPSLPMKNSGNKCRELMVEENTENEETSDSSRYSGQEVEQEEVYDRGDQIKEDGNKAGKIGHTTIIYPLSSIDTEVKNQPPIQIVVDLFSSEHNRADKQNTTKGEITIAPPDSNSYSEKDNSKIHSEDGIEESEEWMPGDRGRSRQRKIGRISREKCTSSHRGKEQKLANQALVFHD</sequence>
<evidence type="ECO:0000313" key="4">
    <source>
        <dbReference type="Proteomes" id="UP000187609"/>
    </source>
</evidence>
<evidence type="ECO:0000256" key="1">
    <source>
        <dbReference type="SAM" id="MobiDB-lite"/>
    </source>
</evidence>
<feature type="region of interest" description="Disordered" evidence="1">
    <location>
        <begin position="378"/>
        <end position="451"/>
    </location>
</feature>
<dbReference type="PANTHER" id="PTHR31286:SF164">
    <property type="entry name" value="ZINC FINGER, CCHC-TYPE"/>
    <property type="match status" value="1"/>
</dbReference>